<keyword evidence="3" id="KW-1185">Reference proteome</keyword>
<protein>
    <submittedName>
        <fullName evidence="2">Helix-turn-helix domain-containing protein</fullName>
    </submittedName>
</protein>
<geneLocation type="plasmid" evidence="2 3">
    <name>unnamed</name>
</geneLocation>
<name>A0ABY5EAA6_9BACT</name>
<sequence length="274" mass="31086">MTSAKFFFHTNIRFLRDRKRLTQDDFSQKLGLTRVKLASLEAGRTENPTAADLMKFSDFFHISIDTLFRVDLTKLSELKLRELESGSDVYITGSNLRVLAISTDQTSKENVEYVPIKAKAGYRHGYADPDFIAKLPKFSMPNLPAGGTFRMFPTIGDSMLPLPEGSDVICQFVEDWTLLKPGTLCIAMLRGEQDFVFKRLTVDPVNKTVLLESLNPLYEPYQVVASDVLEIWKYHSYQSKDLPEPVSQMHHIAQTVNEILERMKVVEEKVGGSV</sequence>
<dbReference type="InterPro" id="IPR039418">
    <property type="entry name" value="LexA-like"/>
</dbReference>
<dbReference type="InterPro" id="IPR010982">
    <property type="entry name" value="Lambda_DNA-bd_dom_sf"/>
</dbReference>
<dbReference type="SMART" id="SM00530">
    <property type="entry name" value="HTH_XRE"/>
    <property type="match status" value="1"/>
</dbReference>
<dbReference type="Proteomes" id="UP001055420">
    <property type="component" value="Plasmid unnamed"/>
</dbReference>
<dbReference type="Pfam" id="PF00717">
    <property type="entry name" value="Peptidase_S24"/>
    <property type="match status" value="1"/>
</dbReference>
<reference evidence="2" key="1">
    <citation type="submission" date="2022-06" db="EMBL/GenBank/DDBJ databases">
        <title>Novel species in genus Dyadobacter.</title>
        <authorList>
            <person name="Ma C."/>
        </authorList>
    </citation>
    <scope>NUCLEOTIDE SEQUENCE</scope>
    <source>
        <strain evidence="2">CY22</strain>
        <plasmid evidence="2">unnamed</plasmid>
    </source>
</reference>
<dbReference type="PROSITE" id="PS50943">
    <property type="entry name" value="HTH_CROC1"/>
    <property type="match status" value="1"/>
</dbReference>
<evidence type="ECO:0000259" key="1">
    <source>
        <dbReference type="PROSITE" id="PS50943"/>
    </source>
</evidence>
<accession>A0ABY5EAA6</accession>
<dbReference type="Gene3D" id="1.10.260.40">
    <property type="entry name" value="lambda repressor-like DNA-binding domains"/>
    <property type="match status" value="1"/>
</dbReference>
<dbReference type="SUPFAM" id="SSF51306">
    <property type="entry name" value="LexA/Signal peptidase"/>
    <property type="match status" value="1"/>
</dbReference>
<dbReference type="EMBL" id="CP099631">
    <property type="protein sequence ID" value="UTM21800.1"/>
    <property type="molecule type" value="Genomic_DNA"/>
</dbReference>
<organism evidence="2 3">
    <name type="scientific">Dyadobacter chenhuakuii</name>
    <dbReference type="NCBI Taxonomy" id="2909339"/>
    <lineage>
        <taxon>Bacteria</taxon>
        <taxon>Pseudomonadati</taxon>
        <taxon>Bacteroidota</taxon>
        <taxon>Cytophagia</taxon>
        <taxon>Cytophagales</taxon>
        <taxon>Spirosomataceae</taxon>
        <taxon>Dyadobacter</taxon>
    </lineage>
</organism>
<evidence type="ECO:0000313" key="3">
    <source>
        <dbReference type="Proteomes" id="UP001055420"/>
    </source>
</evidence>
<gene>
    <name evidence="2" type="ORF">NFI80_25335</name>
</gene>
<dbReference type="InterPro" id="IPR001387">
    <property type="entry name" value="Cro/C1-type_HTH"/>
</dbReference>
<evidence type="ECO:0000313" key="2">
    <source>
        <dbReference type="EMBL" id="UTM21800.1"/>
    </source>
</evidence>
<proteinExistence type="predicted"/>
<dbReference type="Gene3D" id="2.10.109.10">
    <property type="entry name" value="Umud Fragment, subunit A"/>
    <property type="match status" value="1"/>
</dbReference>
<dbReference type="SUPFAM" id="SSF47413">
    <property type="entry name" value="lambda repressor-like DNA-binding domains"/>
    <property type="match status" value="1"/>
</dbReference>
<dbReference type="Pfam" id="PF01381">
    <property type="entry name" value="HTH_3"/>
    <property type="match status" value="1"/>
</dbReference>
<dbReference type="InterPro" id="IPR015927">
    <property type="entry name" value="Peptidase_S24_S26A/B/C"/>
</dbReference>
<feature type="domain" description="HTH cro/C1-type" evidence="1">
    <location>
        <begin position="12"/>
        <end position="67"/>
    </location>
</feature>
<dbReference type="RefSeq" id="WP_254414242.1">
    <property type="nucleotide sequence ID" value="NZ_CP099631.1"/>
</dbReference>
<dbReference type="CDD" id="cd06529">
    <property type="entry name" value="S24_LexA-like"/>
    <property type="match status" value="1"/>
</dbReference>
<dbReference type="InterPro" id="IPR036286">
    <property type="entry name" value="LexA/Signal_pep-like_sf"/>
</dbReference>
<dbReference type="CDD" id="cd00093">
    <property type="entry name" value="HTH_XRE"/>
    <property type="match status" value="1"/>
</dbReference>
<keyword evidence="2" id="KW-0614">Plasmid</keyword>